<name>A0ABU6D863_9BACL</name>
<dbReference type="Pfam" id="PF17853">
    <property type="entry name" value="GGDEF_2"/>
    <property type="match status" value="1"/>
</dbReference>
<dbReference type="Gene3D" id="1.10.10.60">
    <property type="entry name" value="Homeodomain-like"/>
    <property type="match status" value="2"/>
</dbReference>
<reference evidence="6 7" key="1">
    <citation type="submission" date="2023-03" db="EMBL/GenBank/DDBJ databases">
        <title>Bacillus Genome Sequencing.</title>
        <authorList>
            <person name="Dunlap C."/>
        </authorList>
    </citation>
    <scope>NUCLEOTIDE SEQUENCE [LARGE SCALE GENOMIC DNA]</scope>
    <source>
        <strain evidence="6 7">NRS-1351</strain>
    </source>
</reference>
<gene>
    <name evidence="6" type="ORF">P5G65_08570</name>
</gene>
<keyword evidence="7" id="KW-1185">Reference proteome</keyword>
<evidence type="ECO:0000313" key="7">
    <source>
        <dbReference type="Proteomes" id="UP001355653"/>
    </source>
</evidence>
<comment type="caution">
    <text evidence="6">The sequence shown here is derived from an EMBL/GenBank/DDBJ whole genome shotgun (WGS) entry which is preliminary data.</text>
</comment>
<dbReference type="Proteomes" id="UP001355653">
    <property type="component" value="Unassembled WGS sequence"/>
</dbReference>
<dbReference type="SMART" id="SM00342">
    <property type="entry name" value="HTH_ARAC"/>
    <property type="match status" value="1"/>
</dbReference>
<evidence type="ECO:0000256" key="3">
    <source>
        <dbReference type="ARBA" id="ARBA00023163"/>
    </source>
</evidence>
<feature type="transmembrane region" description="Helical" evidence="4">
    <location>
        <begin position="6"/>
        <end position="28"/>
    </location>
</feature>
<feature type="domain" description="HTH araC/xylS-type" evidence="5">
    <location>
        <begin position="651"/>
        <end position="751"/>
    </location>
</feature>
<dbReference type="InterPro" id="IPR009057">
    <property type="entry name" value="Homeodomain-like_sf"/>
</dbReference>
<dbReference type="PROSITE" id="PS01124">
    <property type="entry name" value="HTH_ARAC_FAMILY_2"/>
    <property type="match status" value="1"/>
</dbReference>
<dbReference type="SUPFAM" id="SSF46689">
    <property type="entry name" value="Homeodomain-like"/>
    <property type="match status" value="2"/>
</dbReference>
<dbReference type="InterPro" id="IPR041522">
    <property type="entry name" value="CdaR_GGDEF"/>
</dbReference>
<feature type="transmembrane region" description="Helical" evidence="4">
    <location>
        <begin position="288"/>
        <end position="309"/>
    </location>
</feature>
<proteinExistence type="predicted"/>
<keyword evidence="4" id="KW-0812">Transmembrane</keyword>
<keyword evidence="1" id="KW-0805">Transcription regulation</keyword>
<evidence type="ECO:0000313" key="6">
    <source>
        <dbReference type="EMBL" id="MEB4793946.1"/>
    </source>
</evidence>
<keyword evidence="3" id="KW-0804">Transcription</keyword>
<dbReference type="RefSeq" id="WP_164819697.1">
    <property type="nucleotide sequence ID" value="NZ_JAROBY010000014.1"/>
</dbReference>
<evidence type="ECO:0000256" key="4">
    <source>
        <dbReference type="SAM" id="Phobius"/>
    </source>
</evidence>
<keyword evidence="2" id="KW-0238">DNA-binding</keyword>
<dbReference type="InterPro" id="IPR018060">
    <property type="entry name" value="HTH_AraC"/>
</dbReference>
<dbReference type="PANTHER" id="PTHR43280">
    <property type="entry name" value="ARAC-FAMILY TRANSCRIPTIONAL REGULATOR"/>
    <property type="match status" value="1"/>
</dbReference>
<evidence type="ECO:0000256" key="1">
    <source>
        <dbReference type="ARBA" id="ARBA00023015"/>
    </source>
</evidence>
<evidence type="ECO:0000259" key="5">
    <source>
        <dbReference type="PROSITE" id="PS01124"/>
    </source>
</evidence>
<dbReference type="EMBL" id="JAROBY010000014">
    <property type="protein sequence ID" value="MEB4793946.1"/>
    <property type="molecule type" value="Genomic_DNA"/>
</dbReference>
<keyword evidence="4" id="KW-1133">Transmembrane helix</keyword>
<dbReference type="PANTHER" id="PTHR43280:SF2">
    <property type="entry name" value="HTH-TYPE TRANSCRIPTIONAL REGULATOR EXSA"/>
    <property type="match status" value="1"/>
</dbReference>
<organism evidence="6 7">
    <name type="scientific">Paenibacillus chondroitinus</name>
    <dbReference type="NCBI Taxonomy" id="59842"/>
    <lineage>
        <taxon>Bacteria</taxon>
        <taxon>Bacillati</taxon>
        <taxon>Bacillota</taxon>
        <taxon>Bacilli</taxon>
        <taxon>Bacillales</taxon>
        <taxon>Paenibacillaceae</taxon>
        <taxon>Paenibacillus</taxon>
    </lineage>
</organism>
<evidence type="ECO:0000256" key="2">
    <source>
        <dbReference type="ARBA" id="ARBA00023125"/>
    </source>
</evidence>
<dbReference type="Pfam" id="PF12833">
    <property type="entry name" value="HTH_18"/>
    <property type="match status" value="1"/>
</dbReference>
<accession>A0ABU6D863</accession>
<sequence>MFNKMLVSYMTIIVILILAVGSSYLMIVSHDIKSELARSSQNEISGMMKHTESLIENIEQLSLQVSLKPGVNEALTNPYPYSILQYGALKNQLKEEVNSNNLLYSIYLYFRLNNRILTTNEGIYALDQFFDKQIITTNFEADNSKGYQMRSLKDTSPSEPVELLTFHRLVPLTAKEPLGELILNVKRQAFFDALFRYANVDSSKMMIMDSESYAILSENNARSKAFTMALQSLKTGHSLSDSTGMVKVQGEDGTYFLSYARSDTTPWMVAERIPYAVYQAAWKSKVHAATQVAAVIILISIALAFLYSIRFTRPWKNMVRDYVEQQAGHPGNIVKKDESQLVAEAIRELISENRYIKQTLEQSKPIIRFRLIYDILTNRVFETSVMANRLQHLGIVFPHSYYAAIIVRADMQPLEDQEDYNDIRLLLFSTIEKELRRRLFVVGTILENHQFGFILNAPVATYMTQLKLELDACCQAANQIGQEEFGITLQIALGGIYSSMNSLNKSYHEAKRALHNTAWTYQTDCVFFEDTADSRKWSYPLAIQKELLRRLKSVDRESAKLSLDELFDRYMVGKSYTRDEVQDTITLMMGAIVQELYEDGYSLDKVHLRFQSVSECEHIGQVKELFYGYITDIMNLLEQFQDNKMSNAYISKAIDYMQAHYDRIESIADIAEHVGVSSSYLSRMFRAETGKAPLDYLTRLRIDKSKELLFVGNCQYSLQEICGQIGYHDVQSFIRFFKKWEKITPGEYRKLQLEKGGAL</sequence>
<protein>
    <submittedName>
        <fullName evidence="6">Helix-turn-helix domain-containing protein</fullName>
    </submittedName>
</protein>
<keyword evidence="4" id="KW-0472">Membrane</keyword>